<dbReference type="SUPFAM" id="SSF52058">
    <property type="entry name" value="L domain-like"/>
    <property type="match status" value="1"/>
</dbReference>
<dbReference type="OrthoDB" id="25872at2759"/>
<dbReference type="Pfam" id="PF22602">
    <property type="entry name" value="NXF_NTF2"/>
    <property type="match status" value="1"/>
</dbReference>
<dbReference type="Pfam" id="PF03943">
    <property type="entry name" value="TAP_C"/>
    <property type="match status" value="1"/>
</dbReference>
<feature type="domain" description="TAP-C" evidence="13">
    <location>
        <begin position="762"/>
        <end position="813"/>
    </location>
</feature>
<feature type="region of interest" description="Disordered" evidence="11">
    <location>
        <begin position="179"/>
        <end position="228"/>
    </location>
</feature>
<evidence type="ECO:0000256" key="11">
    <source>
        <dbReference type="SAM" id="MobiDB-lite"/>
    </source>
</evidence>
<keyword evidence="5" id="KW-0433">Leucine-rich repeat</keyword>
<organism evidence="14">
    <name type="scientific">Mytilinidion resinicola</name>
    <dbReference type="NCBI Taxonomy" id="574789"/>
    <lineage>
        <taxon>Eukaryota</taxon>
        <taxon>Fungi</taxon>
        <taxon>Dikarya</taxon>
        <taxon>Ascomycota</taxon>
        <taxon>Pezizomycotina</taxon>
        <taxon>Dothideomycetes</taxon>
        <taxon>Pleosporomycetidae</taxon>
        <taxon>Mytilinidiales</taxon>
        <taxon>Mytilinidiaceae</taxon>
        <taxon>Mytilinidion</taxon>
    </lineage>
</organism>
<dbReference type="Gene3D" id="1.10.8.10">
    <property type="entry name" value="DNA helicase RuvA subunit, C-terminal domain"/>
    <property type="match status" value="1"/>
</dbReference>
<dbReference type="InterPro" id="IPR032675">
    <property type="entry name" value="LRR_dom_sf"/>
</dbReference>
<dbReference type="PROSITE" id="PS50177">
    <property type="entry name" value="NTF2_DOMAIN"/>
    <property type="match status" value="1"/>
</dbReference>
<evidence type="ECO:0000313" key="14">
    <source>
        <dbReference type="EMBL" id="KAF2806659.1"/>
    </source>
</evidence>
<dbReference type="InterPro" id="IPR005637">
    <property type="entry name" value="TAP_C_dom"/>
</dbReference>
<comment type="similarity">
    <text evidence="2">Belongs to the NXF family.</text>
</comment>
<evidence type="ECO:0000313" key="15">
    <source>
        <dbReference type="Proteomes" id="UP000504636"/>
    </source>
</evidence>
<dbReference type="Gene3D" id="3.80.10.10">
    <property type="entry name" value="Ribonuclease Inhibitor"/>
    <property type="match status" value="1"/>
</dbReference>
<reference evidence="16" key="2">
    <citation type="submission" date="2020-04" db="EMBL/GenBank/DDBJ databases">
        <authorList>
            <consortium name="NCBI Genome Project"/>
        </authorList>
    </citation>
    <scope>NUCLEOTIDE SEQUENCE</scope>
    <source>
        <strain evidence="16">CBS 304.34</strain>
    </source>
</reference>
<dbReference type="GO" id="GO:0003723">
    <property type="term" value="F:RNA binding"/>
    <property type="evidence" value="ECO:0007669"/>
    <property type="project" value="TreeGrafter"/>
</dbReference>
<dbReference type="InterPro" id="IPR002075">
    <property type="entry name" value="NTF2_dom"/>
</dbReference>
<evidence type="ECO:0000259" key="13">
    <source>
        <dbReference type="PROSITE" id="PS51281"/>
    </source>
</evidence>
<comment type="function">
    <text evidence="9">Involved in the export of mRNA from the nucleus to the cytoplasm.</text>
</comment>
<dbReference type="InterPro" id="IPR001611">
    <property type="entry name" value="Leu-rich_rpt"/>
</dbReference>
<evidence type="ECO:0000256" key="1">
    <source>
        <dbReference type="ARBA" id="ARBA00004123"/>
    </source>
</evidence>
<evidence type="ECO:0000256" key="3">
    <source>
        <dbReference type="ARBA" id="ARBA00022448"/>
    </source>
</evidence>
<proteinExistence type="inferred from homology"/>
<reference evidence="16" key="3">
    <citation type="submission" date="2025-04" db="UniProtKB">
        <authorList>
            <consortium name="RefSeq"/>
        </authorList>
    </citation>
    <scope>IDENTIFICATION</scope>
    <source>
        <strain evidence="16">CBS 304.34</strain>
    </source>
</reference>
<evidence type="ECO:0000256" key="5">
    <source>
        <dbReference type="ARBA" id="ARBA00022614"/>
    </source>
</evidence>
<dbReference type="GeneID" id="54458939"/>
<dbReference type="Gene3D" id="3.10.450.50">
    <property type="match status" value="1"/>
</dbReference>
<keyword evidence="6" id="KW-0677">Repeat</keyword>
<evidence type="ECO:0000256" key="7">
    <source>
        <dbReference type="ARBA" id="ARBA00022816"/>
    </source>
</evidence>
<name>A0A6A6YDI7_9PEZI</name>
<dbReference type="SUPFAM" id="SSF54427">
    <property type="entry name" value="NTF2-like"/>
    <property type="match status" value="1"/>
</dbReference>
<dbReference type="PANTHER" id="PTHR10662">
    <property type="entry name" value="NUCLEAR RNA EXPORT FACTOR"/>
    <property type="match status" value="1"/>
</dbReference>
<dbReference type="FunFam" id="3.10.450.50:FF:000013">
    <property type="entry name" value="mRNA export factor mex67"/>
    <property type="match status" value="1"/>
</dbReference>
<evidence type="ECO:0000256" key="2">
    <source>
        <dbReference type="ARBA" id="ARBA00009285"/>
    </source>
</evidence>
<evidence type="ECO:0000256" key="6">
    <source>
        <dbReference type="ARBA" id="ARBA00022737"/>
    </source>
</evidence>
<dbReference type="InterPro" id="IPR009060">
    <property type="entry name" value="UBA-like_sf"/>
</dbReference>
<keyword evidence="3" id="KW-0813">Transport</keyword>
<dbReference type="InterPro" id="IPR057125">
    <property type="entry name" value="NXF1/2/3/5-like_LRR"/>
</dbReference>
<evidence type="ECO:0000256" key="10">
    <source>
        <dbReference type="ARBA" id="ARBA00069694"/>
    </source>
</evidence>
<evidence type="ECO:0000259" key="12">
    <source>
        <dbReference type="PROSITE" id="PS50177"/>
    </source>
</evidence>
<feature type="domain" description="NTF2" evidence="12">
    <location>
        <begin position="554"/>
        <end position="729"/>
    </location>
</feature>
<dbReference type="CDD" id="cd14342">
    <property type="entry name" value="UBA_TAP-C"/>
    <property type="match status" value="1"/>
</dbReference>
<dbReference type="PANTHER" id="PTHR10662:SF22">
    <property type="entry name" value="NUCLEAR RNA EXPORT FACTOR 1"/>
    <property type="match status" value="1"/>
</dbReference>
<sequence length="813" mass="89888">MSPLPQSLPATDPTQNPPLSEVAAALAPYIHTRAETLRIRRLLSAHLAASLTHEESTDGETPITHLTLGAPPSTLVVKRTPKELQGGGDARVRAAYLSALQSHAVAKKRYQALRDEIEELRQSQVVDSASRDVNRGDGAAEEYIQLVKLRRRVERTKVVDKAVERVCDARLVEGGAGGIGKRRTGVRETDREGDVVMDGGISRSAEGRGRGGRGRGGRGRGGGINTERLQREVLKHVGDGARPPSMRNITPDRQSSLVELQVTGWLNSKASSNDDRGVSSLITFLERHATKRSALFRQRGGKAATGSRIKRSRVEGDTLHIFVLQQEYESYSRLNNFVFAGKSITVTCENPPRSRSPHNSGTSPEPANEVQQLIQDLLSRRFDYSSKLLSLNALGTDEQLQEIGMFKTPETQSKFFLATMKVCSAQFQTAEEKRETIQSVSLADNNLPNLSIVTSLAQTFPDLKNLDLSGNKIENTSALGAWRHKFRHLEQLLLNNNPIEKLQPGWEVEVMKWFPKLRLLNGIQVRTDAQLAQMDQSKAIPLVQAPDFRDEGGIVQNLLLKFFTAFDSDRPALANMYYDNDCSFSLNVNTHALRDKDAQEMLKQSWDPYIRISRNLKHLNNPKVRTNRKITGPEEITKTWAQIPATRHPALTSEFHKWVIECASQPGVPDPTGTYPQGVTGFMVTVHGEYEEPIPSRQDRTMRRSFDRTFVLGPGGPLKVRILSDILTVRAYGGSAAFRLGLPVAAPIIAPVVAPAAMTPVTEQDLMVLELAKITGLTLEVAKQCLETSNWNLHTAMGTFETHKATLPPTAFA</sequence>
<dbReference type="GO" id="GO:0005634">
    <property type="term" value="C:nucleus"/>
    <property type="evidence" value="ECO:0007669"/>
    <property type="project" value="UniProtKB-SubCell"/>
</dbReference>
<accession>A0A6A6YDI7</accession>
<gene>
    <name evidence="14 16" type="ORF">BDZ99DRAFT_448095</name>
</gene>
<dbReference type="SMART" id="SM00804">
    <property type="entry name" value="TAP_C"/>
    <property type="match status" value="1"/>
</dbReference>
<dbReference type="RefSeq" id="XP_033573623.1">
    <property type="nucleotide sequence ID" value="XM_033718046.1"/>
</dbReference>
<feature type="compositionally biased region" description="Basic and acidic residues" evidence="11">
    <location>
        <begin position="185"/>
        <end position="194"/>
    </location>
</feature>
<keyword evidence="15" id="KW-1185">Reference proteome</keyword>
<reference evidence="14 16" key="1">
    <citation type="journal article" date="2020" name="Stud. Mycol.">
        <title>101 Dothideomycetes genomes: a test case for predicting lifestyles and emergence of pathogens.</title>
        <authorList>
            <person name="Haridas S."/>
            <person name="Albert R."/>
            <person name="Binder M."/>
            <person name="Bloem J."/>
            <person name="Labutti K."/>
            <person name="Salamov A."/>
            <person name="Andreopoulos B."/>
            <person name="Baker S."/>
            <person name="Barry K."/>
            <person name="Bills G."/>
            <person name="Bluhm B."/>
            <person name="Cannon C."/>
            <person name="Castanera R."/>
            <person name="Culley D."/>
            <person name="Daum C."/>
            <person name="Ezra D."/>
            <person name="Gonzalez J."/>
            <person name="Henrissat B."/>
            <person name="Kuo A."/>
            <person name="Liang C."/>
            <person name="Lipzen A."/>
            <person name="Lutzoni F."/>
            <person name="Magnuson J."/>
            <person name="Mondo S."/>
            <person name="Nolan M."/>
            <person name="Ohm R."/>
            <person name="Pangilinan J."/>
            <person name="Park H.-J."/>
            <person name="Ramirez L."/>
            <person name="Alfaro M."/>
            <person name="Sun H."/>
            <person name="Tritt A."/>
            <person name="Yoshinaga Y."/>
            <person name="Zwiers L.-H."/>
            <person name="Turgeon B."/>
            <person name="Goodwin S."/>
            <person name="Spatafora J."/>
            <person name="Crous P."/>
            <person name="Grigoriev I."/>
        </authorList>
    </citation>
    <scope>NUCLEOTIDE SEQUENCE</scope>
    <source>
        <strain evidence="14 16">CBS 304.34</strain>
    </source>
</reference>
<keyword evidence="8" id="KW-0539">Nucleus</keyword>
<evidence type="ECO:0000256" key="8">
    <source>
        <dbReference type="ARBA" id="ARBA00023242"/>
    </source>
</evidence>
<dbReference type="InterPro" id="IPR030217">
    <property type="entry name" value="NXF_fam"/>
</dbReference>
<dbReference type="Pfam" id="PF24048">
    <property type="entry name" value="LRR_NXF1-5"/>
    <property type="match status" value="1"/>
</dbReference>
<dbReference type="SUPFAM" id="SSF46934">
    <property type="entry name" value="UBA-like"/>
    <property type="match status" value="1"/>
</dbReference>
<dbReference type="GO" id="GO:0016973">
    <property type="term" value="P:poly(A)+ mRNA export from nucleus"/>
    <property type="evidence" value="ECO:0007669"/>
    <property type="project" value="TreeGrafter"/>
</dbReference>
<dbReference type="AlphaFoldDB" id="A0A6A6YDI7"/>
<evidence type="ECO:0000256" key="4">
    <source>
        <dbReference type="ARBA" id="ARBA00022490"/>
    </source>
</evidence>
<dbReference type="PROSITE" id="PS51281">
    <property type="entry name" value="TAP_C"/>
    <property type="match status" value="1"/>
</dbReference>
<keyword evidence="4" id="KW-0963">Cytoplasm</keyword>
<keyword evidence="7" id="KW-0509">mRNA transport</keyword>
<evidence type="ECO:0000313" key="16">
    <source>
        <dbReference type="RefSeq" id="XP_033573623.1"/>
    </source>
</evidence>
<feature type="region of interest" description="Disordered" evidence="11">
    <location>
        <begin position="349"/>
        <end position="368"/>
    </location>
</feature>
<protein>
    <recommendedName>
        <fullName evidence="10">mRNA export factor MEX67</fullName>
    </recommendedName>
</protein>
<dbReference type="InterPro" id="IPR032710">
    <property type="entry name" value="NTF2-like_dom_sf"/>
</dbReference>
<dbReference type="Proteomes" id="UP000504636">
    <property type="component" value="Unplaced"/>
</dbReference>
<feature type="compositionally biased region" description="Polar residues" evidence="11">
    <location>
        <begin position="357"/>
        <end position="368"/>
    </location>
</feature>
<comment type="subcellular location">
    <subcellularLocation>
        <location evidence="1">Nucleus</location>
    </subcellularLocation>
</comment>
<dbReference type="PROSITE" id="PS51450">
    <property type="entry name" value="LRR"/>
    <property type="match status" value="1"/>
</dbReference>
<dbReference type="FunFam" id="3.80.10.10:FF:000296">
    <property type="entry name" value="mRNA export factor MEX67"/>
    <property type="match status" value="1"/>
</dbReference>
<dbReference type="EMBL" id="MU003706">
    <property type="protein sequence ID" value="KAF2806659.1"/>
    <property type="molecule type" value="Genomic_DNA"/>
</dbReference>
<evidence type="ECO:0000256" key="9">
    <source>
        <dbReference type="ARBA" id="ARBA00055253"/>
    </source>
</evidence>
<dbReference type="InterPro" id="IPR018222">
    <property type="entry name" value="Nuclear_transport_factor_2_euk"/>
</dbReference>